<name>A0A1H4CZR0_9GAMM</name>
<dbReference type="STRING" id="525918.SAMN05660964_02093"/>
<dbReference type="AlphaFoldDB" id="A0A1H4CZR0"/>
<keyword evidence="4" id="KW-1185">Reference proteome</keyword>
<proteinExistence type="predicted"/>
<keyword evidence="1" id="KW-1133">Transmembrane helix</keyword>
<feature type="domain" description="VTT" evidence="2">
    <location>
        <begin position="42"/>
        <end position="148"/>
    </location>
</feature>
<gene>
    <name evidence="3" type="ORF">SAMN05660964_02093</name>
</gene>
<feature type="transmembrane region" description="Helical" evidence="1">
    <location>
        <begin position="49"/>
        <end position="71"/>
    </location>
</feature>
<dbReference type="EMBL" id="FNQP01000011">
    <property type="protein sequence ID" value="SEA65780.1"/>
    <property type="molecule type" value="Genomic_DNA"/>
</dbReference>
<reference evidence="3 4" key="1">
    <citation type="submission" date="2016-10" db="EMBL/GenBank/DDBJ databases">
        <authorList>
            <person name="de Groot N.N."/>
        </authorList>
    </citation>
    <scope>NUCLEOTIDE SEQUENCE [LARGE SCALE GENOMIC DNA]</scope>
    <source>
        <strain evidence="3 4">DSM 21228</strain>
    </source>
</reference>
<dbReference type="PANTHER" id="PTHR42709:SF4">
    <property type="entry name" value="INNER MEMBRANE PROTEIN YQAA"/>
    <property type="match status" value="1"/>
</dbReference>
<evidence type="ECO:0000259" key="2">
    <source>
        <dbReference type="Pfam" id="PF09335"/>
    </source>
</evidence>
<evidence type="ECO:0000313" key="4">
    <source>
        <dbReference type="Proteomes" id="UP000199397"/>
    </source>
</evidence>
<keyword evidence="1" id="KW-0812">Transmembrane</keyword>
<accession>A0A1H4CZR0</accession>
<feature type="transmembrane region" description="Helical" evidence="1">
    <location>
        <begin position="101"/>
        <end position="123"/>
    </location>
</feature>
<dbReference type="GO" id="GO:0005886">
    <property type="term" value="C:plasma membrane"/>
    <property type="evidence" value="ECO:0007669"/>
    <property type="project" value="UniProtKB-ARBA"/>
</dbReference>
<protein>
    <submittedName>
        <fullName evidence="3">Membrane protein YqaA, SNARE-associated domain</fullName>
    </submittedName>
</protein>
<dbReference type="InterPro" id="IPR032816">
    <property type="entry name" value="VTT_dom"/>
</dbReference>
<dbReference type="Proteomes" id="UP000199397">
    <property type="component" value="Unassembled WGS sequence"/>
</dbReference>
<keyword evidence="1" id="KW-0472">Membrane</keyword>
<evidence type="ECO:0000313" key="3">
    <source>
        <dbReference type="EMBL" id="SEA65780.1"/>
    </source>
</evidence>
<sequence length="155" mass="17456">MLAYDNIVWFDGKMMSYLLLFLSALLAATLIPAQSEALLVSLMLQGEAVLWLLLVVATLGNTLGSVINWWLGRYLEHFQSKRWFPVKAASLARAQQWFQRYGWGVLLLSWLPVIGDPLTVVAGVMRMRLLPFVLVVAVAKGGRYGVLAWAFLLFR</sequence>
<dbReference type="InterPro" id="IPR051311">
    <property type="entry name" value="DedA_domain"/>
</dbReference>
<feature type="transmembrane region" description="Helical" evidence="1">
    <location>
        <begin position="129"/>
        <end position="154"/>
    </location>
</feature>
<dbReference type="PANTHER" id="PTHR42709">
    <property type="entry name" value="ALKALINE PHOSPHATASE LIKE PROTEIN"/>
    <property type="match status" value="1"/>
</dbReference>
<organism evidence="3 4">
    <name type="scientific">Thiothrix caldifontis</name>
    <dbReference type="NCBI Taxonomy" id="525918"/>
    <lineage>
        <taxon>Bacteria</taxon>
        <taxon>Pseudomonadati</taxon>
        <taxon>Pseudomonadota</taxon>
        <taxon>Gammaproteobacteria</taxon>
        <taxon>Thiotrichales</taxon>
        <taxon>Thiotrichaceae</taxon>
        <taxon>Thiothrix</taxon>
    </lineage>
</organism>
<evidence type="ECO:0000256" key="1">
    <source>
        <dbReference type="SAM" id="Phobius"/>
    </source>
</evidence>
<dbReference type="Pfam" id="PF09335">
    <property type="entry name" value="VTT_dom"/>
    <property type="match status" value="1"/>
</dbReference>